<dbReference type="Pfam" id="PF04402">
    <property type="entry name" value="SIMPL"/>
    <property type="match status" value="1"/>
</dbReference>
<dbReference type="Gene3D" id="3.30.70.2970">
    <property type="entry name" value="Protein of unknown function (DUF541), domain 2"/>
    <property type="match status" value="1"/>
</dbReference>
<dbReference type="PANTHER" id="PTHR34387">
    <property type="entry name" value="SLR1258 PROTEIN"/>
    <property type="match status" value="1"/>
</dbReference>
<dbReference type="Gene3D" id="3.30.110.170">
    <property type="entry name" value="Protein of unknown function (DUF541), domain 1"/>
    <property type="match status" value="1"/>
</dbReference>
<keyword evidence="1" id="KW-0418">Kinase</keyword>
<dbReference type="EMBL" id="FQVX01000001">
    <property type="protein sequence ID" value="SHF98852.1"/>
    <property type="molecule type" value="Genomic_DNA"/>
</dbReference>
<evidence type="ECO:0000313" key="1">
    <source>
        <dbReference type="EMBL" id="SHF98852.1"/>
    </source>
</evidence>
<dbReference type="InterPro" id="IPR007497">
    <property type="entry name" value="SIMPL/DUF541"/>
</dbReference>
<dbReference type="AlphaFoldDB" id="A0A1M5G5Y6"/>
<dbReference type="Proteomes" id="UP000184471">
    <property type="component" value="Unassembled WGS sequence"/>
</dbReference>
<dbReference type="STRING" id="1070870.SAMN05444351_1552"/>
<proteinExistence type="predicted"/>
<reference evidence="1 2" key="1">
    <citation type="submission" date="2016-11" db="EMBL/GenBank/DDBJ databases">
        <authorList>
            <person name="Jaros S."/>
            <person name="Januszkiewicz K."/>
            <person name="Wedrychowicz H."/>
        </authorList>
    </citation>
    <scope>NUCLEOTIDE SEQUENCE [LARGE SCALE GENOMIC DNA]</scope>
    <source>
        <strain evidence="1 2">DSM 45408</strain>
    </source>
</reference>
<dbReference type="RefSeq" id="WP_073419392.1">
    <property type="nucleotide sequence ID" value="NZ_FQVX01000001.1"/>
</dbReference>
<dbReference type="GO" id="GO:0006974">
    <property type="term" value="P:DNA damage response"/>
    <property type="evidence" value="ECO:0007669"/>
    <property type="project" value="TreeGrafter"/>
</dbReference>
<keyword evidence="1" id="KW-0808">Transferase</keyword>
<name>A0A1M5G5Y6_9ACTN</name>
<keyword evidence="2" id="KW-1185">Reference proteome</keyword>
<accession>A0A1M5G5Y6</accession>
<dbReference type="PANTHER" id="PTHR34387:SF1">
    <property type="entry name" value="PERIPLASMIC IMMUNOGENIC PROTEIN"/>
    <property type="match status" value="1"/>
</dbReference>
<dbReference type="InterPro" id="IPR052022">
    <property type="entry name" value="26kDa_periplasmic_antigen"/>
</dbReference>
<dbReference type="GO" id="GO:0016301">
    <property type="term" value="F:kinase activity"/>
    <property type="evidence" value="ECO:0007669"/>
    <property type="project" value="UniProtKB-KW"/>
</dbReference>
<protein>
    <submittedName>
        <fullName evidence="1">Uncharacterized conserved protein YggE, contains kinase-interacting SIMPL domain</fullName>
    </submittedName>
</protein>
<organism evidence="1 2">
    <name type="scientific">Geodermatophilus nigrescens</name>
    <dbReference type="NCBI Taxonomy" id="1070870"/>
    <lineage>
        <taxon>Bacteria</taxon>
        <taxon>Bacillati</taxon>
        <taxon>Actinomycetota</taxon>
        <taxon>Actinomycetes</taxon>
        <taxon>Geodermatophilales</taxon>
        <taxon>Geodermatophilaceae</taxon>
        <taxon>Geodermatophilus</taxon>
    </lineage>
</organism>
<sequence length="211" mass="21464">MTAVVRVRGEASAEHAPDAAVLAVHARAVSPSSRAEALERASALAAGLRAALEPAAGVRRVVLSRVSVHERHAWDPDTGRHRPDGWEASVSGSVRVDAGAADSVAEVAAGAGAEIGGVAWELDDPASARRAVRRDAVDAAREAAEDLADAVGRPLGALVELADAGLSSTTAGGPELMMAKGRGAMGGEPELHLDPQDVTVHAVVEATYALD</sequence>
<gene>
    <name evidence="1" type="ORF">SAMN05444351_1552</name>
</gene>
<evidence type="ECO:0000313" key="2">
    <source>
        <dbReference type="Proteomes" id="UP000184471"/>
    </source>
</evidence>